<name>A0AAV4D3P7_9GAST</name>
<dbReference type="PANTHER" id="PTHR46954:SF1">
    <property type="entry name" value="C2H2-TYPE DOMAIN-CONTAINING PROTEIN"/>
    <property type="match status" value="1"/>
</dbReference>
<feature type="region of interest" description="Disordered" evidence="1">
    <location>
        <begin position="145"/>
        <end position="174"/>
    </location>
</feature>
<dbReference type="PANTHER" id="PTHR46954">
    <property type="entry name" value="C2H2-TYPE DOMAIN-CONTAINING PROTEIN"/>
    <property type="match status" value="1"/>
</dbReference>
<gene>
    <name evidence="2" type="ORF">PoB_006530400</name>
</gene>
<dbReference type="EMBL" id="BLXT01007363">
    <property type="protein sequence ID" value="GFO38799.1"/>
    <property type="molecule type" value="Genomic_DNA"/>
</dbReference>
<feature type="compositionally biased region" description="Acidic residues" evidence="1">
    <location>
        <begin position="145"/>
        <end position="158"/>
    </location>
</feature>
<dbReference type="AlphaFoldDB" id="A0AAV4D3P7"/>
<keyword evidence="3" id="KW-1185">Reference proteome</keyword>
<feature type="compositionally biased region" description="Polar residues" evidence="1">
    <location>
        <begin position="162"/>
        <end position="174"/>
    </location>
</feature>
<proteinExistence type="predicted"/>
<comment type="caution">
    <text evidence="2">The sequence shown here is derived from an EMBL/GenBank/DDBJ whole genome shotgun (WGS) entry which is preliminary data.</text>
</comment>
<reference evidence="2 3" key="1">
    <citation type="journal article" date="2021" name="Elife">
        <title>Chloroplast acquisition without the gene transfer in kleptoplastic sea slugs, Plakobranchus ocellatus.</title>
        <authorList>
            <person name="Maeda T."/>
            <person name="Takahashi S."/>
            <person name="Yoshida T."/>
            <person name="Shimamura S."/>
            <person name="Takaki Y."/>
            <person name="Nagai Y."/>
            <person name="Toyoda A."/>
            <person name="Suzuki Y."/>
            <person name="Arimoto A."/>
            <person name="Ishii H."/>
            <person name="Satoh N."/>
            <person name="Nishiyama T."/>
            <person name="Hasebe M."/>
            <person name="Maruyama T."/>
            <person name="Minagawa J."/>
            <person name="Obokata J."/>
            <person name="Shigenobu S."/>
        </authorList>
    </citation>
    <scope>NUCLEOTIDE SEQUENCE [LARGE SCALE GENOMIC DNA]</scope>
</reference>
<evidence type="ECO:0000313" key="2">
    <source>
        <dbReference type="EMBL" id="GFO38799.1"/>
    </source>
</evidence>
<accession>A0AAV4D3P7</accession>
<organism evidence="2 3">
    <name type="scientific">Plakobranchus ocellatus</name>
    <dbReference type="NCBI Taxonomy" id="259542"/>
    <lineage>
        <taxon>Eukaryota</taxon>
        <taxon>Metazoa</taxon>
        <taxon>Spiralia</taxon>
        <taxon>Lophotrochozoa</taxon>
        <taxon>Mollusca</taxon>
        <taxon>Gastropoda</taxon>
        <taxon>Heterobranchia</taxon>
        <taxon>Euthyneura</taxon>
        <taxon>Panpulmonata</taxon>
        <taxon>Sacoglossa</taxon>
        <taxon>Placobranchoidea</taxon>
        <taxon>Plakobranchidae</taxon>
        <taxon>Plakobranchus</taxon>
    </lineage>
</organism>
<evidence type="ECO:0000313" key="3">
    <source>
        <dbReference type="Proteomes" id="UP000735302"/>
    </source>
</evidence>
<dbReference type="Proteomes" id="UP000735302">
    <property type="component" value="Unassembled WGS sequence"/>
</dbReference>
<evidence type="ECO:0000256" key="1">
    <source>
        <dbReference type="SAM" id="MobiDB-lite"/>
    </source>
</evidence>
<protein>
    <submittedName>
        <fullName evidence="2">Uncharacterized protein</fullName>
    </submittedName>
</protein>
<sequence length="174" mass="19916">MPFKIGPPLLAPAERCHNHRRQKAAFAHKGNSAFHPVERRVAPLSRDLAGVVLSHEHFGSHLDSSGKTVDEQMERQNFQHAGETLTEVLSSFFAAFRLYLSIHSQERLHRPKSVQRHQRVWKIFPSVAALKSQGILHRMQEEMEVVEEEEVEEVEEKEQEQNPDLQESSADAPI</sequence>